<gene>
    <name evidence="1" type="ORF">FGU65_09685</name>
</gene>
<evidence type="ECO:0000313" key="2">
    <source>
        <dbReference type="Proteomes" id="UP001168338"/>
    </source>
</evidence>
<organism evidence="1 2">
    <name type="scientific">Methanoculleus frigidifontis</name>
    <dbReference type="NCBI Taxonomy" id="2584085"/>
    <lineage>
        <taxon>Archaea</taxon>
        <taxon>Methanobacteriati</taxon>
        <taxon>Methanobacteriota</taxon>
        <taxon>Stenosarchaea group</taxon>
        <taxon>Methanomicrobia</taxon>
        <taxon>Methanomicrobiales</taxon>
        <taxon>Methanomicrobiaceae</taxon>
        <taxon>Methanoculleus</taxon>
    </lineage>
</organism>
<dbReference type="Gene3D" id="2.60.40.420">
    <property type="entry name" value="Cupredoxins - blue copper proteins"/>
    <property type="match status" value="1"/>
</dbReference>
<dbReference type="Proteomes" id="UP001168338">
    <property type="component" value="Unassembled WGS sequence"/>
</dbReference>
<evidence type="ECO:0000313" key="1">
    <source>
        <dbReference type="EMBL" id="MDN7025157.1"/>
    </source>
</evidence>
<evidence type="ECO:0008006" key="3">
    <source>
        <dbReference type="Google" id="ProtNLM"/>
    </source>
</evidence>
<dbReference type="PANTHER" id="PTHR36507:SF1">
    <property type="entry name" value="BLL1555 PROTEIN"/>
    <property type="match status" value="1"/>
</dbReference>
<dbReference type="InterPro" id="IPR052721">
    <property type="entry name" value="ET_Amicyanin"/>
</dbReference>
<protein>
    <recommendedName>
        <fullName evidence="3">Plastocyanin</fullName>
    </recommendedName>
</protein>
<reference evidence="1" key="1">
    <citation type="submission" date="2019-05" db="EMBL/GenBank/DDBJ databases">
        <title>Methanoculleus sp. FWC-SCC1, a methanogenic archaeon isolated from deep marine cold seep.</title>
        <authorList>
            <person name="Chen Y.-W."/>
            <person name="Chen S.-C."/>
            <person name="Teng N.-H."/>
            <person name="Lai M.-C."/>
        </authorList>
    </citation>
    <scope>NUCLEOTIDE SEQUENCE</scope>
    <source>
        <strain evidence="1">FWC-SCC1</strain>
    </source>
</reference>
<dbReference type="InterPro" id="IPR008972">
    <property type="entry name" value="Cupredoxin"/>
</dbReference>
<dbReference type="EMBL" id="VCYH01000006">
    <property type="protein sequence ID" value="MDN7025157.1"/>
    <property type="molecule type" value="Genomic_DNA"/>
</dbReference>
<proteinExistence type="predicted"/>
<sequence length="89" mass="9366">MVAIQDGSFDPPTLEVPPGSTVVWTNEGTMNQTVTGIGLETNFDSGLIAPGETFDWMFTAPGTYNYTSLTTGMSGNIIVGTAEETNQTA</sequence>
<name>A0ABT8MB53_9EURY</name>
<comment type="caution">
    <text evidence="1">The sequence shown here is derived from an EMBL/GenBank/DDBJ whole genome shotgun (WGS) entry which is preliminary data.</text>
</comment>
<dbReference type="PANTHER" id="PTHR36507">
    <property type="entry name" value="BLL1555 PROTEIN"/>
    <property type="match status" value="1"/>
</dbReference>
<keyword evidence="2" id="KW-1185">Reference proteome</keyword>
<dbReference type="SUPFAM" id="SSF49503">
    <property type="entry name" value="Cupredoxins"/>
    <property type="match status" value="1"/>
</dbReference>
<accession>A0ABT8MB53</accession>